<proteinExistence type="predicted"/>
<feature type="region of interest" description="Disordered" evidence="1">
    <location>
        <begin position="236"/>
        <end position="299"/>
    </location>
</feature>
<protein>
    <submittedName>
        <fullName evidence="2">Uncharacterized protein</fullName>
    </submittedName>
</protein>
<feature type="compositionally biased region" description="Polar residues" evidence="1">
    <location>
        <begin position="385"/>
        <end position="402"/>
    </location>
</feature>
<comment type="caution">
    <text evidence="2">The sequence shown here is derived from an EMBL/GenBank/DDBJ whole genome shotgun (WGS) entry which is preliminary data.</text>
</comment>
<evidence type="ECO:0000256" key="1">
    <source>
        <dbReference type="SAM" id="MobiDB-lite"/>
    </source>
</evidence>
<feature type="region of interest" description="Disordered" evidence="1">
    <location>
        <begin position="312"/>
        <end position="458"/>
    </location>
</feature>
<dbReference type="RefSeq" id="XP_019023611.1">
    <property type="nucleotide sequence ID" value="XM_019170196.1"/>
</dbReference>
<sequence length="869" mass="93817">MKAFVKTFQRKKKPDPIVVKPRKPIEEDESQTGTPVSATLTGPAQPSTFVTPSAITREPEQPQHIAAEPPRITGAPPQLVVTPLENPPTEQEIRAAFVNFPTSTPTYGEPPASARSTNAFRLVPPPMRSPPLPPAQSAQLEDEKGVIRDSWLAPFPMPPVRRDEDAELSDVAEDMEDEDDELRSVGAAKVGLGLDLGIIEEDEGVRSPSMPPPAPPVHGEVYLGEEELATQHVYEETKTPQLASSKFGTFRNSPTRSPRAGSILRRARTVMHRRQESLGTNGTPNPQSDDDVTPTPNKFAWDFDHRLSLGLSSMGHFQPPQEEDPVTPVVQPKSLNDPLPTPPPSGSSWAKDALATEDVPPPPPPHLLPVPPPHAERPRPGTPNGAWTPTTPYAASSNLGPSTPQLPTTPAIPLPAPHLTLPSPHVSSPATFRSASPVSSFGTTQSSPILPANLTRTPLEPPKLPDFNFGDALVDESPSKVVAGYMGGMAGSPVKFTFPPRPEASPLRAPPPTMAPLRRPPSPPVSHNEVPSQLAPQEEAIEPSLSGVEDFPERSVTPTPTSGNGVRTGEPLLTPTLLDTVFHESSSPIVGGYNAQSMKIAIQADVYLWEDENWQDLVEGAKCILTTFPEDRYCLLQINFPAVQAADDLVLGEEELVALAVDSETTLQRNEEKPQHLIIGFALDRTQREYYRFKVEAVEQADALYNAVYDSISQAGSNDAPIPVEAASPEAGEVLVKDAKVKLFARIEANNWRQIGNGSAKLTISSAKQAAPVLGHGVGMTQSVSTNSISSFMNSHSGRSKGPSKRVVLTVGKGKKEQQLVDTYVNERDCEKMGKFGIAVRVHGVGVYLLQFKSDKEQGRVFDTLRSSN</sequence>
<gene>
    <name evidence="2" type="ORF">G7K_4590-t1</name>
</gene>
<dbReference type="Proteomes" id="UP000033140">
    <property type="component" value="Unassembled WGS sequence"/>
</dbReference>
<evidence type="ECO:0000313" key="2">
    <source>
        <dbReference type="EMBL" id="GAO50466.1"/>
    </source>
</evidence>
<feature type="compositionally biased region" description="Pro residues" evidence="1">
    <location>
        <begin position="123"/>
        <end position="134"/>
    </location>
</feature>
<feature type="region of interest" description="Disordered" evidence="1">
    <location>
        <begin position="1"/>
        <end position="84"/>
    </location>
</feature>
<feature type="region of interest" description="Disordered" evidence="1">
    <location>
        <begin position="499"/>
        <end position="571"/>
    </location>
</feature>
<feature type="compositionally biased region" description="Polar residues" evidence="1">
    <location>
        <begin position="239"/>
        <end position="256"/>
    </location>
</feature>
<reference evidence="2 3" key="2">
    <citation type="journal article" date="2014" name="J. Gen. Appl. Microbiol.">
        <title>The early diverging ascomycetous budding yeast Saitoella complicata has three histone deacetylases belonging to the Clr6, Hos2, and Rpd3 lineages.</title>
        <authorList>
            <person name="Nishida H."/>
            <person name="Matsumoto T."/>
            <person name="Kondo S."/>
            <person name="Hamamoto M."/>
            <person name="Yoshikawa H."/>
        </authorList>
    </citation>
    <scope>NUCLEOTIDE SEQUENCE [LARGE SCALE GENOMIC DNA]</scope>
    <source>
        <strain evidence="2 3">NRRL Y-17804</strain>
    </source>
</reference>
<name>A0A0E9NLB8_SAICN</name>
<feature type="compositionally biased region" description="Pro residues" evidence="1">
    <location>
        <begin position="499"/>
        <end position="524"/>
    </location>
</feature>
<evidence type="ECO:0000313" key="3">
    <source>
        <dbReference type="Proteomes" id="UP000033140"/>
    </source>
</evidence>
<accession>A0A0E9NLB8</accession>
<dbReference type="EMBL" id="BACD03000033">
    <property type="protein sequence ID" value="GAO50466.1"/>
    <property type="molecule type" value="Genomic_DNA"/>
</dbReference>
<dbReference type="STRING" id="698492.A0A0E9NLB8"/>
<feature type="region of interest" description="Disordered" evidence="1">
    <location>
        <begin position="101"/>
        <end position="186"/>
    </location>
</feature>
<organism evidence="2 3">
    <name type="scientific">Saitoella complicata (strain BCRC 22490 / CBS 7301 / JCM 7358 / NBRC 10748 / NRRL Y-17804)</name>
    <dbReference type="NCBI Taxonomy" id="698492"/>
    <lineage>
        <taxon>Eukaryota</taxon>
        <taxon>Fungi</taxon>
        <taxon>Dikarya</taxon>
        <taxon>Ascomycota</taxon>
        <taxon>Taphrinomycotina</taxon>
        <taxon>Taphrinomycotina incertae sedis</taxon>
        <taxon>Saitoella</taxon>
    </lineage>
</organism>
<reference evidence="2 3" key="1">
    <citation type="journal article" date="2011" name="J. Gen. Appl. Microbiol.">
        <title>Draft genome sequencing of the enigmatic yeast Saitoella complicata.</title>
        <authorList>
            <person name="Nishida H."/>
            <person name="Hamamoto M."/>
            <person name="Sugiyama J."/>
        </authorList>
    </citation>
    <scope>NUCLEOTIDE SEQUENCE [LARGE SCALE GENOMIC DNA]</scope>
    <source>
        <strain evidence="2 3">NRRL Y-17804</strain>
    </source>
</reference>
<keyword evidence="3" id="KW-1185">Reference proteome</keyword>
<dbReference type="AlphaFoldDB" id="A0A0E9NLB8"/>
<feature type="compositionally biased region" description="Pro residues" evidence="1">
    <location>
        <begin position="359"/>
        <end position="373"/>
    </location>
</feature>
<feature type="compositionally biased region" description="Polar residues" evidence="1">
    <location>
        <begin position="277"/>
        <end position="287"/>
    </location>
</feature>
<feature type="compositionally biased region" description="Polar residues" evidence="1">
    <location>
        <begin position="425"/>
        <end position="448"/>
    </location>
</feature>
<feature type="compositionally biased region" description="Polar residues" evidence="1">
    <location>
        <begin position="556"/>
        <end position="565"/>
    </location>
</feature>
<feature type="compositionally biased region" description="Acidic residues" evidence="1">
    <location>
        <begin position="165"/>
        <end position="181"/>
    </location>
</feature>
<reference evidence="2 3" key="3">
    <citation type="journal article" date="2015" name="Genome Announc.">
        <title>Draft Genome Sequence of the Archiascomycetous Yeast Saitoella complicata.</title>
        <authorList>
            <person name="Yamauchi K."/>
            <person name="Kondo S."/>
            <person name="Hamamoto M."/>
            <person name="Takahashi Y."/>
            <person name="Ogura Y."/>
            <person name="Hayashi T."/>
            <person name="Nishida H."/>
        </authorList>
    </citation>
    <scope>NUCLEOTIDE SEQUENCE [LARGE SCALE GENOMIC DNA]</scope>
    <source>
        <strain evidence="2 3">NRRL Y-17804</strain>
    </source>
</reference>
<feature type="compositionally biased region" description="Polar residues" evidence="1">
    <location>
        <begin position="31"/>
        <end position="54"/>
    </location>
</feature>